<proteinExistence type="predicted"/>
<accession>A0ACD1AB27</accession>
<evidence type="ECO:0000313" key="2">
    <source>
        <dbReference type="Proteomes" id="UP000594014"/>
    </source>
</evidence>
<sequence>MSDYAIFFDYGNRTYRLPVNPDEVKVKSSLSVEKYEVLGLDQIAVPTRMELKEYSFDCELPRKAYHYVRTPNRFKDADYYLKRFERWRSGLVPVRFIATNGIGDDINTLVLIRDLDITERAGEEGDKYVSFSLIEYKPYGKASQLLKMDDGHYVVKETAAAETENPKNSGTHTVVKGDTLWAISKKYYGDGSKYTKIYQANTDKVKNPALIYPGQILTIPN</sequence>
<keyword evidence="2" id="KW-1185">Reference proteome</keyword>
<name>A0ACD1AB27_9FIRM</name>
<organism evidence="1 2">
    <name type="scientific">Anoxybacterium hadale</name>
    <dbReference type="NCBI Taxonomy" id="3408580"/>
    <lineage>
        <taxon>Bacteria</taxon>
        <taxon>Bacillati</taxon>
        <taxon>Bacillota</taxon>
        <taxon>Clostridia</taxon>
        <taxon>Peptostreptococcales</taxon>
        <taxon>Anaerovoracaceae</taxon>
        <taxon>Anoxybacterium</taxon>
    </lineage>
</organism>
<dbReference type="EMBL" id="CP042469">
    <property type="protein sequence ID" value="QOX63670.1"/>
    <property type="molecule type" value="Genomic_DNA"/>
</dbReference>
<reference evidence="1" key="1">
    <citation type="submission" date="2019-08" db="EMBL/GenBank/DDBJ databases">
        <title>Genome sequence of Clostridiales bacterium MT110.</title>
        <authorList>
            <person name="Cao J."/>
        </authorList>
    </citation>
    <scope>NUCLEOTIDE SEQUENCE</scope>
    <source>
        <strain evidence="1">MT110</strain>
    </source>
</reference>
<protein>
    <submittedName>
        <fullName evidence="1">LysM peptidoglycan-binding domain-containing protein</fullName>
    </submittedName>
</protein>
<dbReference type="Proteomes" id="UP000594014">
    <property type="component" value="Chromosome"/>
</dbReference>
<gene>
    <name evidence="1" type="ORF">FRZ06_10060</name>
</gene>
<evidence type="ECO:0000313" key="1">
    <source>
        <dbReference type="EMBL" id="QOX63670.1"/>
    </source>
</evidence>